<dbReference type="InterPro" id="IPR047778">
    <property type="entry name" value="STM4014-like"/>
</dbReference>
<evidence type="ECO:0000256" key="2">
    <source>
        <dbReference type="SAM" id="MobiDB-lite"/>
    </source>
</evidence>
<dbReference type="PANTHER" id="PTHR21621:SF0">
    <property type="entry name" value="BETA-CITRYLGLUTAMATE SYNTHASE B-RELATED"/>
    <property type="match status" value="1"/>
</dbReference>
<gene>
    <name evidence="4" type="ORF">Pro02_21960</name>
</gene>
<evidence type="ECO:0000313" key="5">
    <source>
        <dbReference type="Proteomes" id="UP000655044"/>
    </source>
</evidence>
<dbReference type="Proteomes" id="UP000655044">
    <property type="component" value="Unassembled WGS sequence"/>
</dbReference>
<dbReference type="RefSeq" id="WP_268249308.1">
    <property type="nucleotide sequence ID" value="NZ_BMQP01000002.1"/>
</dbReference>
<dbReference type="GO" id="GO:0046872">
    <property type="term" value="F:metal ion binding"/>
    <property type="evidence" value="ECO:0007669"/>
    <property type="project" value="InterPro"/>
</dbReference>
<sequence>MSGTPPVLAVVGTPGDRRVTMFAGACARYGLPAPRVIPWTSVLRGEEIALEPGTLVRIDSPGEDAETDTLLRGPGEPSRVGGGARWHAAFTAGTERILRAVEHTPGAALLGDVGEIAVMFDKRLCHARLSAAGVPVPPALPGPVEGYRSLRERMDRAGWGRVFVKPAHGSSASGVIALHAAGSRVMAVTSAELSPGGLHNSLRVRRYEDEADLAVIVDRLAGDGLHVERWFPKAGMDGLTFDLRVVVVDGRPTHAVVRASRAPMTNLHLGGARGDLGAVRERLGEPGWERALDACARAAACFPGSPAVGVDLMIGIDWRSVAVAEVNAFGDLLPGLTGFPGSGAEGLDTYDAQVRAVLTRRTAAPEAAVHPLAVPVPGVDEASGVRGAGMPGADETSGVRAAGMPDVNEAAGAGR</sequence>
<dbReference type="PROSITE" id="PS50975">
    <property type="entry name" value="ATP_GRASP"/>
    <property type="match status" value="1"/>
</dbReference>
<reference evidence="4" key="1">
    <citation type="submission" date="2021-01" db="EMBL/GenBank/DDBJ databases">
        <title>Whole genome shotgun sequence of Planobispora rosea NBRC 15558.</title>
        <authorList>
            <person name="Komaki H."/>
            <person name="Tamura T."/>
        </authorList>
    </citation>
    <scope>NUCLEOTIDE SEQUENCE</scope>
    <source>
        <strain evidence="4">NBRC 15558</strain>
    </source>
</reference>
<dbReference type="EMBL" id="BOOI01000017">
    <property type="protein sequence ID" value="GIH83788.1"/>
    <property type="molecule type" value="Genomic_DNA"/>
</dbReference>
<comment type="caution">
    <text evidence="4">The sequence shown here is derived from an EMBL/GenBank/DDBJ whole genome shotgun (WGS) entry which is preliminary data.</text>
</comment>
<keyword evidence="5" id="KW-1185">Reference proteome</keyword>
<keyword evidence="1" id="KW-0067">ATP-binding</keyword>
<feature type="region of interest" description="Disordered" evidence="2">
    <location>
        <begin position="58"/>
        <end position="82"/>
    </location>
</feature>
<evidence type="ECO:0000313" key="4">
    <source>
        <dbReference type="EMBL" id="GIH83788.1"/>
    </source>
</evidence>
<dbReference type="Gene3D" id="3.30.470.20">
    <property type="entry name" value="ATP-grasp fold, B domain"/>
    <property type="match status" value="1"/>
</dbReference>
<dbReference type="PANTHER" id="PTHR21621">
    <property type="entry name" value="RIBOSOMAL PROTEIN S6 MODIFICATION PROTEIN"/>
    <property type="match status" value="1"/>
</dbReference>
<dbReference type="AlphaFoldDB" id="A0A8J3S591"/>
<protein>
    <recommendedName>
        <fullName evidence="3">ATP-grasp domain-containing protein</fullName>
    </recommendedName>
</protein>
<dbReference type="SUPFAM" id="SSF56059">
    <property type="entry name" value="Glutathione synthetase ATP-binding domain-like"/>
    <property type="match status" value="1"/>
</dbReference>
<proteinExistence type="predicted"/>
<evidence type="ECO:0000256" key="1">
    <source>
        <dbReference type="PROSITE-ProRule" id="PRU00409"/>
    </source>
</evidence>
<organism evidence="4 5">
    <name type="scientific">Planobispora rosea</name>
    <dbReference type="NCBI Taxonomy" id="35762"/>
    <lineage>
        <taxon>Bacteria</taxon>
        <taxon>Bacillati</taxon>
        <taxon>Actinomycetota</taxon>
        <taxon>Actinomycetes</taxon>
        <taxon>Streptosporangiales</taxon>
        <taxon>Streptosporangiaceae</taxon>
        <taxon>Planobispora</taxon>
    </lineage>
</organism>
<evidence type="ECO:0000259" key="3">
    <source>
        <dbReference type="PROSITE" id="PS50975"/>
    </source>
</evidence>
<accession>A0A8J3S591</accession>
<dbReference type="GO" id="GO:0018169">
    <property type="term" value="F:ribosomal S6-glutamic acid ligase activity"/>
    <property type="evidence" value="ECO:0007669"/>
    <property type="project" value="TreeGrafter"/>
</dbReference>
<dbReference type="GO" id="GO:0009432">
    <property type="term" value="P:SOS response"/>
    <property type="evidence" value="ECO:0007669"/>
    <property type="project" value="TreeGrafter"/>
</dbReference>
<feature type="region of interest" description="Disordered" evidence="2">
    <location>
        <begin position="384"/>
        <end position="415"/>
    </location>
</feature>
<dbReference type="NCBIfam" id="NF038074">
    <property type="entry name" value="fam_STM4014"/>
    <property type="match status" value="1"/>
</dbReference>
<dbReference type="InterPro" id="IPR011761">
    <property type="entry name" value="ATP-grasp"/>
</dbReference>
<dbReference type="GO" id="GO:0005737">
    <property type="term" value="C:cytoplasm"/>
    <property type="evidence" value="ECO:0007669"/>
    <property type="project" value="TreeGrafter"/>
</dbReference>
<name>A0A8J3S591_PLARO</name>
<dbReference type="GO" id="GO:0005524">
    <property type="term" value="F:ATP binding"/>
    <property type="evidence" value="ECO:0007669"/>
    <property type="project" value="UniProtKB-UniRule"/>
</dbReference>
<feature type="domain" description="ATP-grasp" evidence="3">
    <location>
        <begin position="126"/>
        <end position="358"/>
    </location>
</feature>
<keyword evidence="1" id="KW-0547">Nucleotide-binding</keyword>